<gene>
    <name evidence="5" type="ORF">AV654_18940</name>
</gene>
<evidence type="ECO:0000259" key="4">
    <source>
        <dbReference type="Pfam" id="PF01408"/>
    </source>
</evidence>
<sequence>MQMNSVLRIGMIGLDTSHAVDFTELLNDPNHRHHVPGARVTVAFPGGSPDFELSAGRVEGFTETLQSKHRVEIVDTPEAVAERCDAILLESVDGRVHLEQFRRIAPYGKPVFIDKPLAVSSRDAEEIARLAEQHGVEVMSCSAVRFAQTLTEAVASEEGGAIIGADCYGPMDLQLTQPGLFWYGVHTVDMLFAAMGTGCIRVQAHTNDDDDLIVGTWADGRIGTIRGNRRGNRRFGAWVHREKKTLYADVYASDKPYYALLLESIVGWFAGGRPAVDLRETLEVVRFMEAANESRVTGQPVSLGASPAFGQPAAAREGGSLS</sequence>
<comment type="caution">
    <text evidence="5">The sequence shown here is derived from an EMBL/GenBank/DDBJ whole genome shotgun (WGS) entry which is preliminary data.</text>
</comment>
<evidence type="ECO:0000256" key="1">
    <source>
        <dbReference type="ARBA" id="ARBA00010928"/>
    </source>
</evidence>
<dbReference type="InterPro" id="IPR000683">
    <property type="entry name" value="Gfo/Idh/MocA-like_OxRdtase_N"/>
</dbReference>
<dbReference type="InterPro" id="IPR036291">
    <property type="entry name" value="NAD(P)-bd_dom_sf"/>
</dbReference>
<protein>
    <submittedName>
        <fullName evidence="5">Oxidoreductase</fullName>
    </submittedName>
</protein>
<dbReference type="PANTHER" id="PTHR43708">
    <property type="entry name" value="CONSERVED EXPRESSED OXIDOREDUCTASE (EUROFUNG)"/>
    <property type="match status" value="1"/>
</dbReference>
<dbReference type="Gene3D" id="3.40.50.720">
    <property type="entry name" value="NAD(P)-binding Rossmann-like Domain"/>
    <property type="match status" value="1"/>
</dbReference>
<evidence type="ECO:0000313" key="5">
    <source>
        <dbReference type="EMBL" id="KZE78718.1"/>
    </source>
</evidence>
<dbReference type="PANTHER" id="PTHR43708:SF5">
    <property type="entry name" value="CONSERVED EXPRESSED OXIDOREDUCTASE (EUROFUNG)-RELATED"/>
    <property type="match status" value="1"/>
</dbReference>
<dbReference type="GO" id="GO:0016491">
    <property type="term" value="F:oxidoreductase activity"/>
    <property type="evidence" value="ECO:0007669"/>
    <property type="project" value="UniProtKB-KW"/>
</dbReference>
<proteinExistence type="inferred from homology"/>
<keyword evidence="6" id="KW-1185">Reference proteome</keyword>
<dbReference type="GO" id="GO:0000166">
    <property type="term" value="F:nucleotide binding"/>
    <property type="evidence" value="ECO:0007669"/>
    <property type="project" value="InterPro"/>
</dbReference>
<dbReference type="Proteomes" id="UP000076563">
    <property type="component" value="Unassembled WGS sequence"/>
</dbReference>
<dbReference type="AlphaFoldDB" id="A0A163Y0B4"/>
<feature type="domain" description="Gfo/Idh/MocA-like oxidoreductase N-terminal" evidence="4">
    <location>
        <begin position="65"/>
        <end position="139"/>
    </location>
</feature>
<keyword evidence="2" id="KW-0560">Oxidoreductase</keyword>
<reference evidence="6" key="1">
    <citation type="submission" date="2016-01" db="EMBL/GenBank/DDBJ databases">
        <title>Draft genome of Chromobacterium sp. F49.</title>
        <authorList>
            <person name="Hong K.W."/>
        </authorList>
    </citation>
    <scope>NUCLEOTIDE SEQUENCE [LARGE SCALE GENOMIC DNA]</scope>
    <source>
        <strain evidence="6">M63</strain>
    </source>
</reference>
<dbReference type="SUPFAM" id="SSF51735">
    <property type="entry name" value="NAD(P)-binding Rossmann-fold domains"/>
    <property type="match status" value="1"/>
</dbReference>
<comment type="similarity">
    <text evidence="1">Belongs to the Gfo/Idh/MocA family.</text>
</comment>
<evidence type="ECO:0000256" key="3">
    <source>
        <dbReference type="SAM" id="MobiDB-lite"/>
    </source>
</evidence>
<name>A0A163Y0B4_9BACL</name>
<dbReference type="EMBL" id="LQRA01000054">
    <property type="protein sequence ID" value="KZE78718.1"/>
    <property type="molecule type" value="Genomic_DNA"/>
</dbReference>
<dbReference type="OrthoDB" id="128220at2"/>
<accession>A0A163Y0B4</accession>
<evidence type="ECO:0000256" key="2">
    <source>
        <dbReference type="ARBA" id="ARBA00023002"/>
    </source>
</evidence>
<feature type="region of interest" description="Disordered" evidence="3">
    <location>
        <begin position="298"/>
        <end position="322"/>
    </location>
</feature>
<dbReference type="Gene3D" id="3.30.360.10">
    <property type="entry name" value="Dihydrodipicolinate Reductase, domain 2"/>
    <property type="match status" value="1"/>
</dbReference>
<dbReference type="Pfam" id="PF01408">
    <property type="entry name" value="GFO_IDH_MocA"/>
    <property type="match status" value="1"/>
</dbReference>
<dbReference type="InterPro" id="IPR051317">
    <property type="entry name" value="Gfo/Idh/MocA_oxidoreduct"/>
</dbReference>
<evidence type="ECO:0000313" key="6">
    <source>
        <dbReference type="Proteomes" id="UP000076563"/>
    </source>
</evidence>
<organism evidence="5 6">
    <name type="scientific">Paenibacillus elgii</name>
    <dbReference type="NCBI Taxonomy" id="189691"/>
    <lineage>
        <taxon>Bacteria</taxon>
        <taxon>Bacillati</taxon>
        <taxon>Bacillota</taxon>
        <taxon>Bacilli</taxon>
        <taxon>Bacillales</taxon>
        <taxon>Paenibacillaceae</taxon>
        <taxon>Paenibacillus</taxon>
    </lineage>
</organism>